<accession>A0ABV4UBM8</accession>
<dbReference type="InterPro" id="IPR038726">
    <property type="entry name" value="PDDEXK_AddAB-type"/>
</dbReference>
<feature type="domain" description="PD-(D/E)XK endonuclease-like" evidence="1">
    <location>
        <begin position="686"/>
        <end position="943"/>
    </location>
</feature>
<dbReference type="EMBL" id="JBEUWX010000001">
    <property type="protein sequence ID" value="MFA9949088.1"/>
    <property type="molecule type" value="Genomic_DNA"/>
</dbReference>
<dbReference type="Gene3D" id="3.90.320.10">
    <property type="match status" value="1"/>
</dbReference>
<organism evidence="2 3">
    <name type="scientific">Dentiradicibacter hellwigii</name>
    <dbReference type="NCBI Taxonomy" id="3149053"/>
    <lineage>
        <taxon>Bacteria</taxon>
        <taxon>Pseudomonadati</taxon>
        <taxon>Pseudomonadota</taxon>
        <taxon>Betaproteobacteria</taxon>
        <taxon>Rhodocyclales</taxon>
        <taxon>Rhodocyclaceae</taxon>
        <taxon>Dentiradicibacter</taxon>
    </lineage>
</organism>
<proteinExistence type="predicted"/>
<gene>
    <name evidence="2" type="ORF">ABCS64_01885</name>
</gene>
<dbReference type="SUPFAM" id="SSF52540">
    <property type="entry name" value="P-loop containing nucleoside triphosphate hydrolases"/>
    <property type="match status" value="1"/>
</dbReference>
<keyword evidence="3" id="KW-1185">Reference proteome</keyword>
<protein>
    <submittedName>
        <fullName evidence="2">PD-(D/E)XK nuclease family protein</fullName>
    </submittedName>
</protein>
<dbReference type="InterPro" id="IPR027417">
    <property type="entry name" value="P-loop_NTPase"/>
</dbReference>
<reference evidence="3" key="1">
    <citation type="submission" date="2024-06" db="EMBL/GenBank/DDBJ databases">
        <title>Radixoralia hellwigii gen. nov., sp nov., isolated from a root canal in the human oral cavity.</title>
        <authorList>
            <person name="Bartsch S."/>
            <person name="Wittmer A."/>
            <person name="Schulz A.-K."/>
            <person name="Neumann-Schaal M."/>
            <person name="Wolf J."/>
            <person name="Gronow S."/>
            <person name="Tennert C."/>
            <person name="Haecker G."/>
            <person name="Cieplik F."/>
            <person name="Al-Ahmad A."/>
        </authorList>
    </citation>
    <scope>NUCLEOTIDE SEQUENCE [LARGE SCALE GENOMIC DNA]</scope>
    <source>
        <strain evidence="3">Wk13</strain>
    </source>
</reference>
<comment type="caution">
    <text evidence="2">The sequence shown here is derived from an EMBL/GenBank/DDBJ whole genome shotgun (WGS) entry which is preliminary data.</text>
</comment>
<evidence type="ECO:0000313" key="2">
    <source>
        <dbReference type="EMBL" id="MFA9949088.1"/>
    </source>
</evidence>
<dbReference type="RefSeq" id="WP_418890242.1">
    <property type="nucleotide sequence ID" value="NZ_JBEUWX010000001.1"/>
</dbReference>
<dbReference type="InterPro" id="IPR011604">
    <property type="entry name" value="PDDEXK-like_dom_sf"/>
</dbReference>
<sequence length="948" mass="103178">MNIAGLPPDEAFFDALAARLVAHHPCAATHHDFSSLRVLAPSLPIAAELRVALVRRLPGAALLPVFATLRQWAQTVPLPVAPLSSSRRLALLYEALRTRGWACFKGAESVLWGIVSEMAALFDELSEASVSLPDNAEALAVQLENAYALRASQPLAFEARIIHELWRALAISGEPDAAAAYRLQLSGLAQQAQALPPQSAPVFVVLDAVPKEALSAAEYDFYQRYAAYQSVHMVYPLPRESASPEKTPLLDTLAAAWLPAASVINAASMTTSAAAPPPMAKRAGAVAQRHPHSPLVGRLALVPTAGREPEAQAVVAQVGAWLQAGVRRIALIAQDRLTARRVRALLEREHVWVSDETGWLLSTSRAAAAVDALLETVAGNTRYRDLLDMCKTPFFCADWSEELRQTAVFGLEMVIRSASVDGGLANIRRALAHSDTAGKEQAFAALERLAVAQALFGAQHAPLVHWLSCLHEALVVLGMQDVLADDIAGRALLAMLTARQEELAGDAGRFSFSAWRDWLRHEFESTSFRDDRVVSPIVLTPLNAASLRRFEAAILIGGDARQLAPAGHGAFFNQAVRRELGLRTRADSERELRRDLELLLAMVPRVVVTWQSIQDGESNLLAPEFLLLSTLHTLAWGDDLQRSPLPPPPVAEAKNATAPTSAASCTVLAAAERTAISVPAKRLPARLSVSAYARLVACPYRFFASHVLQLGEMDEVREAMEKRDYGTLVHRSLQEFHSRCPCVSEWPANEALACLLECVDTVFAPAVADDFLAIAWRQRWEKRLPSYLDWQRRWEAEGWRWAQAETPVSRVFPLSSDAGGSRVELYGRIDRIDQRGDEAASEVALLDYKTQRAASIKKMQQQDGDVQLSSYALLHEAAEAAYLALDDEVVSAVPAGGDDLTALAQAQGQRLVSVFEAMHAGAPLPANGTDSVCQWCEMRGLCRKALSG</sequence>
<evidence type="ECO:0000259" key="1">
    <source>
        <dbReference type="Pfam" id="PF12705"/>
    </source>
</evidence>
<dbReference type="Proteomes" id="UP001574673">
    <property type="component" value="Unassembled WGS sequence"/>
</dbReference>
<name>A0ABV4UBM8_9RHOO</name>
<evidence type="ECO:0000313" key="3">
    <source>
        <dbReference type="Proteomes" id="UP001574673"/>
    </source>
</evidence>
<dbReference type="Pfam" id="PF12705">
    <property type="entry name" value="PDDEXK_1"/>
    <property type="match status" value="1"/>
</dbReference>